<sequence length="129" mass="14283">MSLTSVKSLNSHLYEAPGQYLISTETSWFLEIKTKQACQCFPSDTLSQCLSEAAHRLNEVPVELPEGESSSVRPGDLTCRQMIAALFSLTPLFEKSSGFNRECPRCFDTVAWIPSPPGLAYGPSMQLFM</sequence>
<proteinExistence type="predicted"/>
<dbReference type="Proteomes" id="UP001178508">
    <property type="component" value="Chromosome 12"/>
</dbReference>
<protein>
    <submittedName>
        <fullName evidence="1">Uncharacterized protein</fullName>
    </submittedName>
</protein>
<dbReference type="EMBL" id="OY660875">
    <property type="protein sequence ID" value="CAJ1069027.1"/>
    <property type="molecule type" value="Genomic_DNA"/>
</dbReference>
<organism evidence="1 2">
    <name type="scientific">Xyrichtys novacula</name>
    <name type="common">Pearly razorfish</name>
    <name type="synonym">Hemipteronotus novacula</name>
    <dbReference type="NCBI Taxonomy" id="13765"/>
    <lineage>
        <taxon>Eukaryota</taxon>
        <taxon>Metazoa</taxon>
        <taxon>Chordata</taxon>
        <taxon>Craniata</taxon>
        <taxon>Vertebrata</taxon>
        <taxon>Euteleostomi</taxon>
        <taxon>Actinopterygii</taxon>
        <taxon>Neopterygii</taxon>
        <taxon>Teleostei</taxon>
        <taxon>Neoteleostei</taxon>
        <taxon>Acanthomorphata</taxon>
        <taxon>Eupercaria</taxon>
        <taxon>Labriformes</taxon>
        <taxon>Labridae</taxon>
        <taxon>Xyrichtys</taxon>
    </lineage>
</organism>
<keyword evidence="2" id="KW-1185">Reference proteome</keyword>
<evidence type="ECO:0000313" key="2">
    <source>
        <dbReference type="Proteomes" id="UP001178508"/>
    </source>
</evidence>
<name>A0AAV1G6C6_XYRNO</name>
<gene>
    <name evidence="1" type="ORF">XNOV1_A020300</name>
</gene>
<accession>A0AAV1G6C6</accession>
<reference evidence="1" key="1">
    <citation type="submission" date="2023-08" db="EMBL/GenBank/DDBJ databases">
        <authorList>
            <person name="Alioto T."/>
            <person name="Alioto T."/>
            <person name="Gomez Garrido J."/>
        </authorList>
    </citation>
    <scope>NUCLEOTIDE SEQUENCE</scope>
</reference>
<dbReference type="AlphaFoldDB" id="A0AAV1G6C6"/>
<evidence type="ECO:0000313" key="1">
    <source>
        <dbReference type="EMBL" id="CAJ1069027.1"/>
    </source>
</evidence>